<dbReference type="Gene3D" id="3.40.1190.20">
    <property type="match status" value="1"/>
</dbReference>
<dbReference type="PANTHER" id="PTHR43320:SF1">
    <property type="entry name" value="OS01G0105900 PROTEIN"/>
    <property type="match status" value="1"/>
</dbReference>
<dbReference type="PANTHER" id="PTHR43320">
    <property type="entry name" value="SUGAR KINASE"/>
    <property type="match status" value="1"/>
</dbReference>
<dbReference type="InterPro" id="IPR002173">
    <property type="entry name" value="Carboh/pur_kinase_PfkB_CS"/>
</dbReference>
<evidence type="ECO:0000256" key="3">
    <source>
        <dbReference type="ARBA" id="ARBA00022777"/>
    </source>
</evidence>
<evidence type="ECO:0000256" key="2">
    <source>
        <dbReference type="ARBA" id="ARBA00022679"/>
    </source>
</evidence>
<dbReference type="Pfam" id="PF00294">
    <property type="entry name" value="PfkB"/>
    <property type="match status" value="1"/>
</dbReference>
<reference evidence="5" key="1">
    <citation type="submission" date="2023-07" db="EMBL/GenBank/DDBJ databases">
        <title>Genomic Encyclopedia of Type Strains, Phase IV (KMG-IV): sequencing the most valuable type-strain genomes for metagenomic binning, comparative biology and taxonomic classification.</title>
        <authorList>
            <person name="Goeker M."/>
        </authorList>
    </citation>
    <scope>NUCLEOTIDE SEQUENCE</scope>
    <source>
        <strain evidence="5">DSM 24202</strain>
    </source>
</reference>
<comment type="caution">
    <text evidence="5">The sequence shown here is derived from an EMBL/GenBank/DDBJ whole genome shotgun (WGS) entry which is preliminary data.</text>
</comment>
<protein>
    <submittedName>
        <fullName evidence="5">Sugar/nucleoside kinase (Ribokinase family)</fullName>
    </submittedName>
</protein>
<evidence type="ECO:0000259" key="4">
    <source>
        <dbReference type="Pfam" id="PF00294"/>
    </source>
</evidence>
<organism evidence="5 6">
    <name type="scientific">Oligosphaera ethanolica</name>
    <dbReference type="NCBI Taxonomy" id="760260"/>
    <lineage>
        <taxon>Bacteria</taxon>
        <taxon>Pseudomonadati</taxon>
        <taxon>Lentisphaerota</taxon>
        <taxon>Oligosphaeria</taxon>
        <taxon>Oligosphaerales</taxon>
        <taxon>Oligosphaeraceae</taxon>
        <taxon>Oligosphaera</taxon>
    </lineage>
</organism>
<accession>A0AAE3VI31</accession>
<dbReference type="AlphaFoldDB" id="A0AAE3VI31"/>
<dbReference type="SUPFAM" id="SSF53613">
    <property type="entry name" value="Ribokinase-like"/>
    <property type="match status" value="1"/>
</dbReference>
<dbReference type="GO" id="GO:0016301">
    <property type="term" value="F:kinase activity"/>
    <property type="evidence" value="ECO:0007669"/>
    <property type="project" value="UniProtKB-KW"/>
</dbReference>
<proteinExistence type="inferred from homology"/>
<keyword evidence="6" id="KW-1185">Reference proteome</keyword>
<evidence type="ECO:0000256" key="1">
    <source>
        <dbReference type="ARBA" id="ARBA00010688"/>
    </source>
</evidence>
<dbReference type="EMBL" id="JAUSVL010000001">
    <property type="protein sequence ID" value="MDQ0290942.1"/>
    <property type="molecule type" value="Genomic_DNA"/>
</dbReference>
<gene>
    <name evidence="5" type="ORF">J3R75_003049</name>
</gene>
<dbReference type="InterPro" id="IPR011611">
    <property type="entry name" value="PfkB_dom"/>
</dbReference>
<sequence>MTTALVTASVLGFGSALVDVLAHVDEDFRASIPGIKGGTELVDSHTMAAIVRRLPQAPRQAPGGSAANTIVGYAKLGGKAALLAKIGLDDAGVFYRQDMQRAGVDTTPFKATGDTDTGRCLSLITPDSERTMRTYMGAAATLRPDELSLDDFRGYSHFYCEGYALFSRELTFRALDLARAAGMVICLDLSAPEVVLAAKDILPVLLRDYVHAVFANEQEAAAFCGSNDPVAGLDALAAHCPLAVLKLGRQGVRLRERGGEVIAVPACSVKAIDSTGAGDLWAAGFLYGWLRGWPLHAAAELGAKVAAAVVQVTGAVIPDDVWTAIRRDLPA</sequence>
<dbReference type="Proteomes" id="UP001238163">
    <property type="component" value="Unassembled WGS sequence"/>
</dbReference>
<feature type="domain" description="Carbohydrate kinase PfkB" evidence="4">
    <location>
        <begin position="54"/>
        <end position="318"/>
    </location>
</feature>
<dbReference type="RefSeq" id="WP_307263030.1">
    <property type="nucleotide sequence ID" value="NZ_JAUSVL010000001.1"/>
</dbReference>
<dbReference type="InterPro" id="IPR052700">
    <property type="entry name" value="Carb_kinase_PfkB-like"/>
</dbReference>
<keyword evidence="3 5" id="KW-0418">Kinase</keyword>
<evidence type="ECO:0000313" key="6">
    <source>
        <dbReference type="Proteomes" id="UP001238163"/>
    </source>
</evidence>
<keyword evidence="2" id="KW-0808">Transferase</keyword>
<dbReference type="CDD" id="cd01168">
    <property type="entry name" value="adenosine_kinase"/>
    <property type="match status" value="1"/>
</dbReference>
<dbReference type="PROSITE" id="PS00584">
    <property type="entry name" value="PFKB_KINASES_2"/>
    <property type="match status" value="1"/>
</dbReference>
<evidence type="ECO:0000313" key="5">
    <source>
        <dbReference type="EMBL" id="MDQ0290942.1"/>
    </source>
</evidence>
<name>A0AAE3VI31_9BACT</name>
<comment type="similarity">
    <text evidence="1">Belongs to the carbohydrate kinase PfkB family.</text>
</comment>
<dbReference type="InterPro" id="IPR029056">
    <property type="entry name" value="Ribokinase-like"/>
</dbReference>